<name>A0A1X1CZD3_9GAMM</name>
<dbReference type="OrthoDB" id="9204728at2"/>
<dbReference type="RefSeq" id="WP_128602726.1">
    <property type="nucleotide sequence ID" value="NZ_MLFS01000069.1"/>
</dbReference>
<sequence length="330" mass="35556">MTGKTSIEPGFCVVQRPGSLTEQAMWLYGTRNMPAANYFLQLNADVVWAKPGQILIVADPDGNNHPSAMSALTAAKATTNNSLAHLSVDEADFFNRHYASIAAITNYMDKASGLIGDAGEKYFSEIANKLTAIETAYRNQYLTAGTLFGEQFFIERRRLFAELEQLLNRVSRLLLNLRPYEKIKHALNLSSSSIIHDWQTAGVGAIRGYSTYVDSAAKAARFMKMGGWVSIGFGAINTTNDVYQACTVDRKDECVKVAVTEYAKFAASTTASIYGGTFGAASGQFVCLALGIGTGPVGYLTCTLVGAAVGGYVAGEFSSKFTELAMDKIL</sequence>
<reference evidence="1 2" key="1">
    <citation type="journal article" date="2017" name="Antonie Van Leeuwenhoek">
        <title>Phylogenomic resolution of the bacterial genus Pantoea and its relationship with Erwinia and Tatumella.</title>
        <authorList>
            <person name="Palmer M."/>
            <person name="Steenkamp E.T."/>
            <person name="Coetzee M.P."/>
            <person name="Chan W.Y."/>
            <person name="van Zyl E."/>
            <person name="De Maayer P."/>
            <person name="Coutinho T.A."/>
            <person name="Blom J."/>
            <person name="Smits T.H."/>
            <person name="Duffy B."/>
            <person name="Venter S.N."/>
        </authorList>
    </citation>
    <scope>NUCLEOTIDE SEQUENCE [LARGE SCALE GENOMIC DNA]</scope>
    <source>
        <strain evidence="1 2">LMG 26277</strain>
    </source>
</reference>
<accession>A0A1X1CZD3</accession>
<protein>
    <submittedName>
        <fullName evidence="1">Uncharacterized protein</fullName>
    </submittedName>
</protein>
<gene>
    <name evidence="1" type="ORF">HA48_18820</name>
</gene>
<evidence type="ECO:0000313" key="1">
    <source>
        <dbReference type="EMBL" id="ORM69717.1"/>
    </source>
</evidence>
<proteinExistence type="predicted"/>
<dbReference type="EMBL" id="MLFS01000069">
    <property type="protein sequence ID" value="ORM69717.1"/>
    <property type="molecule type" value="Genomic_DNA"/>
</dbReference>
<comment type="caution">
    <text evidence="1">The sequence shown here is derived from an EMBL/GenBank/DDBJ whole genome shotgun (WGS) entry which is preliminary data.</text>
</comment>
<dbReference type="STRING" id="1076551.HA48_18820"/>
<dbReference type="AlphaFoldDB" id="A0A1X1CZD3"/>
<evidence type="ECO:0000313" key="2">
    <source>
        <dbReference type="Proteomes" id="UP000193104"/>
    </source>
</evidence>
<dbReference type="Proteomes" id="UP000193104">
    <property type="component" value="Unassembled WGS sequence"/>
</dbReference>
<organism evidence="1 2">
    <name type="scientific">Pantoea wallisii</name>
    <dbReference type="NCBI Taxonomy" id="1076551"/>
    <lineage>
        <taxon>Bacteria</taxon>
        <taxon>Pseudomonadati</taxon>
        <taxon>Pseudomonadota</taxon>
        <taxon>Gammaproteobacteria</taxon>
        <taxon>Enterobacterales</taxon>
        <taxon>Erwiniaceae</taxon>
        <taxon>Pantoea</taxon>
    </lineage>
</organism>
<keyword evidence="2" id="KW-1185">Reference proteome</keyword>